<proteinExistence type="predicted"/>
<keyword evidence="2" id="KW-1185">Reference proteome</keyword>
<evidence type="ECO:0000313" key="2">
    <source>
        <dbReference type="Proteomes" id="UP000561459"/>
    </source>
</evidence>
<protein>
    <submittedName>
        <fullName evidence="1">Uncharacterized protein</fullName>
    </submittedName>
</protein>
<dbReference type="AlphaFoldDB" id="A0A7W6C0R2"/>
<comment type="caution">
    <text evidence="1">The sequence shown here is derived from an EMBL/GenBank/DDBJ whole genome shotgun (WGS) entry which is preliminary data.</text>
</comment>
<gene>
    <name evidence="1" type="ORF">GGR39_002029</name>
</gene>
<dbReference type="Proteomes" id="UP000561459">
    <property type="component" value="Unassembled WGS sequence"/>
</dbReference>
<name>A0A7W6C0R2_9SPHN</name>
<organism evidence="1 2">
    <name type="scientific">Novosphingobium fluoreni</name>
    <dbReference type="NCBI Taxonomy" id="1391222"/>
    <lineage>
        <taxon>Bacteria</taxon>
        <taxon>Pseudomonadati</taxon>
        <taxon>Pseudomonadota</taxon>
        <taxon>Alphaproteobacteria</taxon>
        <taxon>Sphingomonadales</taxon>
        <taxon>Sphingomonadaceae</taxon>
        <taxon>Novosphingobium</taxon>
    </lineage>
</organism>
<dbReference type="EMBL" id="JACIDY010000004">
    <property type="protein sequence ID" value="MBB3940372.1"/>
    <property type="molecule type" value="Genomic_DNA"/>
</dbReference>
<reference evidence="1 2" key="1">
    <citation type="submission" date="2020-08" db="EMBL/GenBank/DDBJ databases">
        <title>Genomic Encyclopedia of Type Strains, Phase IV (KMG-IV): sequencing the most valuable type-strain genomes for metagenomic binning, comparative biology and taxonomic classification.</title>
        <authorList>
            <person name="Goeker M."/>
        </authorList>
    </citation>
    <scope>NUCLEOTIDE SEQUENCE [LARGE SCALE GENOMIC DNA]</scope>
    <source>
        <strain evidence="1 2">DSM 27568</strain>
    </source>
</reference>
<accession>A0A7W6C0R2</accession>
<sequence length="110" mass="12252">MSRLFEGFSTDEIFNRWFEDNARPEAVAPMVAYLAHADCAPSKRVFSTGLGHVSEIFTGLTKGWHQAGHTPEDIRDQFTLIEDRSGYTVPMSALESTGAMFRDAPLPTSR</sequence>
<evidence type="ECO:0000313" key="1">
    <source>
        <dbReference type="EMBL" id="MBB3940372.1"/>
    </source>
</evidence>